<proteinExistence type="predicted"/>
<comment type="caution">
    <text evidence="1">The sequence shown here is derived from an EMBL/GenBank/DDBJ whole genome shotgun (WGS) entry which is preliminary data.</text>
</comment>
<sequence>MAKKREIFKVNEDALKDMMASESISCAKPETGSIENLPSREAENEVQEVEKREQKKLRKAVHTDPNMDERLDLYRTQFLERKKTVQKRQTYISYEIYQRLARALPIFNADMTIPAFLDNVLMHHLDTYSEELDELFRRNTQKSF</sequence>
<reference evidence="1 2" key="1">
    <citation type="submission" date="2018-08" db="EMBL/GenBank/DDBJ databases">
        <title>A genome reference for cultivated species of the human gut microbiota.</title>
        <authorList>
            <person name="Zou Y."/>
            <person name="Xue W."/>
            <person name="Luo G."/>
        </authorList>
    </citation>
    <scope>NUCLEOTIDE SEQUENCE [LARGE SCALE GENOMIC DNA]</scope>
    <source>
        <strain evidence="1 2">TM10-17</strain>
    </source>
</reference>
<name>A0A374MQJ3_BACUN</name>
<accession>A0A374MQJ3</accession>
<evidence type="ECO:0000313" key="2">
    <source>
        <dbReference type="Proteomes" id="UP000263754"/>
    </source>
</evidence>
<protein>
    <submittedName>
        <fullName evidence="1">DUF3408 domain-containing protein</fullName>
    </submittedName>
</protein>
<dbReference type="InterPro" id="IPR021823">
    <property type="entry name" value="DUF3408"/>
</dbReference>
<gene>
    <name evidence="1" type="ORF">DXD90_15140</name>
</gene>
<organism evidence="1 2">
    <name type="scientific">Bacteroides uniformis</name>
    <dbReference type="NCBI Taxonomy" id="820"/>
    <lineage>
        <taxon>Bacteria</taxon>
        <taxon>Pseudomonadati</taxon>
        <taxon>Bacteroidota</taxon>
        <taxon>Bacteroidia</taxon>
        <taxon>Bacteroidales</taxon>
        <taxon>Bacteroidaceae</taxon>
        <taxon>Bacteroides</taxon>
    </lineage>
</organism>
<evidence type="ECO:0000313" key="1">
    <source>
        <dbReference type="EMBL" id="RGI73726.1"/>
    </source>
</evidence>
<dbReference type="Proteomes" id="UP000263754">
    <property type="component" value="Unassembled WGS sequence"/>
</dbReference>
<dbReference type="Pfam" id="PF11888">
    <property type="entry name" value="DUF3408"/>
    <property type="match status" value="1"/>
</dbReference>
<dbReference type="EMBL" id="QSOF01000023">
    <property type="protein sequence ID" value="RGI73726.1"/>
    <property type="molecule type" value="Genomic_DNA"/>
</dbReference>
<dbReference type="AlphaFoldDB" id="A0A374MQJ3"/>
<dbReference type="RefSeq" id="WP_117963552.1">
    <property type="nucleotide sequence ID" value="NZ_QSOF01000023.1"/>
</dbReference>